<evidence type="ECO:0000259" key="6">
    <source>
        <dbReference type="Pfam" id="PF03470"/>
    </source>
</evidence>
<keyword evidence="8" id="KW-1185">Reference proteome</keyword>
<dbReference type="OrthoDB" id="1892195at2759"/>
<feature type="domain" description="Factor of DNA methylation 1-5/IDN2" evidence="5">
    <location>
        <begin position="577"/>
        <end position="708"/>
    </location>
</feature>
<name>A0A067J9K8_JATCU</name>
<dbReference type="InterPro" id="IPR005381">
    <property type="entry name" value="Znf-XS_domain"/>
</dbReference>
<dbReference type="InterPro" id="IPR045177">
    <property type="entry name" value="FDM1-5/IDN2"/>
</dbReference>
<evidence type="ECO:0000313" key="7">
    <source>
        <dbReference type="EMBL" id="KDP20451.1"/>
    </source>
</evidence>
<proteinExistence type="predicted"/>
<evidence type="ECO:0008006" key="9">
    <source>
        <dbReference type="Google" id="ProtNLM"/>
    </source>
</evidence>
<feature type="coiled-coil region" evidence="3">
    <location>
        <begin position="401"/>
        <end position="438"/>
    </location>
</feature>
<dbReference type="InterPro" id="IPR005380">
    <property type="entry name" value="XS_domain"/>
</dbReference>
<dbReference type="InterPro" id="IPR005379">
    <property type="entry name" value="FDM1-5/IDN2_XH"/>
</dbReference>
<gene>
    <name evidence="7" type="ORF">JCGZ_05296</name>
</gene>
<dbReference type="STRING" id="180498.A0A067J9K8"/>
<dbReference type="PANTHER" id="PTHR21596">
    <property type="entry name" value="RIBONUCLEASE P SUBUNIT P38"/>
    <property type="match status" value="1"/>
</dbReference>
<dbReference type="Pfam" id="PF03469">
    <property type="entry name" value="XH"/>
    <property type="match status" value="1"/>
</dbReference>
<protein>
    <recommendedName>
        <fullName evidence="9">Factor of DNA methylation 1-5/IDN2 domain-containing protein</fullName>
    </recommendedName>
</protein>
<evidence type="ECO:0000256" key="1">
    <source>
        <dbReference type="ARBA" id="ARBA00023054"/>
    </source>
</evidence>
<dbReference type="AlphaFoldDB" id="A0A067J9K8"/>
<evidence type="ECO:0000256" key="2">
    <source>
        <dbReference type="ARBA" id="ARBA00023158"/>
    </source>
</evidence>
<keyword evidence="2" id="KW-0943">RNA-mediated gene silencing</keyword>
<organism evidence="7 8">
    <name type="scientific">Jatropha curcas</name>
    <name type="common">Barbados nut</name>
    <dbReference type="NCBI Taxonomy" id="180498"/>
    <lineage>
        <taxon>Eukaryota</taxon>
        <taxon>Viridiplantae</taxon>
        <taxon>Streptophyta</taxon>
        <taxon>Embryophyta</taxon>
        <taxon>Tracheophyta</taxon>
        <taxon>Spermatophyta</taxon>
        <taxon>Magnoliopsida</taxon>
        <taxon>eudicotyledons</taxon>
        <taxon>Gunneridae</taxon>
        <taxon>Pentapetalae</taxon>
        <taxon>rosids</taxon>
        <taxon>fabids</taxon>
        <taxon>Malpighiales</taxon>
        <taxon>Euphorbiaceae</taxon>
        <taxon>Crotonoideae</taxon>
        <taxon>Jatropheae</taxon>
        <taxon>Jatropha</taxon>
    </lineage>
</organism>
<dbReference type="GO" id="GO:0080188">
    <property type="term" value="P:gene silencing by siRNA-directed DNA methylation"/>
    <property type="evidence" value="ECO:0007669"/>
    <property type="project" value="InterPro"/>
</dbReference>
<dbReference type="PANTHER" id="PTHR21596:SF23">
    <property type="entry name" value="FACTOR OF DNA METHYLATION 4"/>
    <property type="match status" value="1"/>
</dbReference>
<evidence type="ECO:0000313" key="8">
    <source>
        <dbReference type="Proteomes" id="UP000027138"/>
    </source>
</evidence>
<reference evidence="7 8" key="1">
    <citation type="journal article" date="2014" name="PLoS ONE">
        <title>Global Analysis of Gene Expression Profiles in Physic Nut (Jatropha curcas L.) Seedlings Exposed to Salt Stress.</title>
        <authorList>
            <person name="Zhang L."/>
            <person name="Zhang C."/>
            <person name="Wu P."/>
            <person name="Chen Y."/>
            <person name="Li M."/>
            <person name="Jiang H."/>
            <person name="Wu G."/>
        </authorList>
    </citation>
    <scope>NUCLEOTIDE SEQUENCE [LARGE SCALE GENOMIC DNA]</scope>
    <source>
        <strain evidence="8">cv. GZQX0401</strain>
        <tissue evidence="7">Young leaves</tissue>
    </source>
</reference>
<dbReference type="Pfam" id="PF03470">
    <property type="entry name" value="zf-XS"/>
    <property type="match status" value="1"/>
</dbReference>
<dbReference type="InterPro" id="IPR038588">
    <property type="entry name" value="XS_domain_sf"/>
</dbReference>
<evidence type="ECO:0000256" key="3">
    <source>
        <dbReference type="SAM" id="Coils"/>
    </source>
</evidence>
<keyword evidence="1 3" id="KW-0175">Coiled coil</keyword>
<feature type="coiled-coil region" evidence="3">
    <location>
        <begin position="464"/>
        <end position="547"/>
    </location>
</feature>
<accession>A0A067J9K8</accession>
<evidence type="ECO:0000259" key="4">
    <source>
        <dbReference type="Pfam" id="PF03468"/>
    </source>
</evidence>
<dbReference type="EMBL" id="KK916039">
    <property type="protein sequence ID" value="KDP20451.1"/>
    <property type="molecule type" value="Genomic_DNA"/>
</dbReference>
<dbReference type="Pfam" id="PF03468">
    <property type="entry name" value="XS"/>
    <property type="match status" value="1"/>
</dbReference>
<sequence length="710" mass="83971">MTSTSRRERDTSNSKLEDYKYRYYNELKRGRIDVKISNSGYRCPYCHRRRGDYLFEELLQHAYHLGRDIQRIDLKGRAQHLALEKYINRYMNVKENSKQASKTEFYGNEKRDTAQFFVSPTVLDHEKDGKIPSSKHDQKYMNRYMNVKEELKQASKTEFHGNQKHDVAQLFVSPTVHNHEKDEKIPPSKHDHGKDQLFVWPCVGIVANIQTRLINGRHVAESGSKLRDELTRKGFDPVRVHPLWNHLGHSGFAIVDFKNGWDGFKNAIMFEKDFEVNHCGKEDYCNLPQWHRGDRLYGWVARDADYYSRGVIGGHLRKYGDLKSVSGQEAEDRRKDSKLVTTLTNTLLIKNECLREMEIKVNETNVSLNKVIEEKDAIITSFNEEMRRMQQIAHDHFEKIYIEHKRATLDLEAQRKELEQREKQLQKREFQNENERRKFHHVKKMNERAIVEQKKADEKVFRLAEEQKRQKEKLHKKIIELEKKLDAKQALELEIEQMKGTLQVMKHMGEDEDMEVKKKMDVIREELKEKEEELDAMETLNQTLIVKERMNNDELQDARKELMTGLGEDTRAFIHVKKMGELDGRPFHTAAKRKFSDEEADMKAGELCSLWDHCLRDPGWHPFKIITDKEGHSEEILNEDDEKLKELKSEYGLEVYVAVTKALKEINEYNPSGRYIVREIWNSKENRKASLKEGVVHLLKQWKLHKRKKT</sequence>
<dbReference type="Proteomes" id="UP000027138">
    <property type="component" value="Unassembled WGS sequence"/>
</dbReference>
<feature type="domain" description="Zinc finger-XS" evidence="6">
    <location>
        <begin position="43"/>
        <end position="84"/>
    </location>
</feature>
<dbReference type="KEGG" id="jcu:105650288"/>
<feature type="domain" description="XS" evidence="4">
    <location>
        <begin position="195"/>
        <end position="307"/>
    </location>
</feature>
<evidence type="ECO:0000259" key="5">
    <source>
        <dbReference type="Pfam" id="PF03469"/>
    </source>
</evidence>
<dbReference type="Gene3D" id="3.30.70.2890">
    <property type="entry name" value="XS domain"/>
    <property type="match status" value="1"/>
</dbReference>